<dbReference type="PANTHER" id="PTHR46732:SF8">
    <property type="entry name" value="ATP-DEPENDENT PROTEASE LA (LON) DOMAIN PROTEIN"/>
    <property type="match status" value="1"/>
</dbReference>
<dbReference type="InterPro" id="IPR003111">
    <property type="entry name" value="Lon_prtase_N"/>
</dbReference>
<evidence type="ECO:0000313" key="4">
    <source>
        <dbReference type="Proteomes" id="UP001190700"/>
    </source>
</evidence>
<dbReference type="Gene3D" id="1.20.58.1480">
    <property type="match status" value="1"/>
</dbReference>
<proteinExistence type="predicted"/>
<organism evidence="3 4">
    <name type="scientific">Cymbomonas tetramitiformis</name>
    <dbReference type="NCBI Taxonomy" id="36881"/>
    <lineage>
        <taxon>Eukaryota</taxon>
        <taxon>Viridiplantae</taxon>
        <taxon>Chlorophyta</taxon>
        <taxon>Pyramimonadophyceae</taxon>
        <taxon>Pyramimonadales</taxon>
        <taxon>Pyramimonadaceae</taxon>
        <taxon>Cymbomonas</taxon>
    </lineage>
</organism>
<name>A0AAE0BK70_9CHLO</name>
<gene>
    <name evidence="3" type="ORF">CYMTET_52437</name>
</gene>
<dbReference type="Proteomes" id="UP001190700">
    <property type="component" value="Unassembled WGS sequence"/>
</dbReference>
<dbReference type="SUPFAM" id="SSF88697">
    <property type="entry name" value="PUA domain-like"/>
    <property type="match status" value="1"/>
</dbReference>
<dbReference type="Pfam" id="PF02190">
    <property type="entry name" value="LON_substr_bdg"/>
    <property type="match status" value="1"/>
</dbReference>
<dbReference type="SMART" id="SM00464">
    <property type="entry name" value="LON"/>
    <property type="match status" value="1"/>
</dbReference>
<keyword evidence="4" id="KW-1185">Reference proteome</keyword>
<dbReference type="Gene3D" id="2.30.130.40">
    <property type="entry name" value="LON domain-like"/>
    <property type="match status" value="1"/>
</dbReference>
<reference evidence="3 4" key="1">
    <citation type="journal article" date="2015" name="Genome Biol. Evol.">
        <title>Comparative Genomics of a Bacterivorous Green Alga Reveals Evolutionary Causalities and Consequences of Phago-Mixotrophic Mode of Nutrition.</title>
        <authorList>
            <person name="Burns J.A."/>
            <person name="Paasch A."/>
            <person name="Narechania A."/>
            <person name="Kim E."/>
        </authorList>
    </citation>
    <scope>NUCLEOTIDE SEQUENCE [LARGE SCALE GENOMIC DNA]</scope>
    <source>
        <strain evidence="3 4">PLY_AMNH</strain>
    </source>
</reference>
<evidence type="ECO:0000256" key="1">
    <source>
        <dbReference type="SAM" id="MobiDB-lite"/>
    </source>
</evidence>
<dbReference type="InterPro" id="IPR046336">
    <property type="entry name" value="Lon_prtase_N_sf"/>
</dbReference>
<evidence type="ECO:0000313" key="3">
    <source>
        <dbReference type="EMBL" id="KAK3237495.1"/>
    </source>
</evidence>
<dbReference type="AlphaFoldDB" id="A0AAE0BK70"/>
<feature type="region of interest" description="Disordered" evidence="1">
    <location>
        <begin position="1"/>
        <end position="28"/>
    </location>
</feature>
<dbReference type="PANTHER" id="PTHR46732">
    <property type="entry name" value="ATP-DEPENDENT PROTEASE LA (LON) DOMAIN PROTEIN"/>
    <property type="match status" value="1"/>
</dbReference>
<sequence>MVTRVRNLYPVPPSFSRTPSRPHPSVLGQQHNANSALGVALPGVAPEHEATVAMNDLECRSGCVGFTLTSAQASARTREVQDEAFMRITELLLAQTQFAFTYFSPSMLEPIFFSAVATPDLDQWEKEHIGRLEAQEQEAQRAWAAQPSKASVSEEKVECRETVMLFPLDEVVAFPSSAISLRIFEPRYKKLVKQCLEQGRVFGLCDSEFGTTVGVDVLSYEDGYSWEVAMHAQRRFRVVEGTRRVIPSSFGLIEAEVEYFDDERTEAGGEAGEEQEAALLAASLQVASRFRMLYMADAVEAQEMPGMPPGAEQVVGWRVNCVNWRRAERMVHQLQHPLEQLTPAEEKASGDESTERKLGYMSPVWLEAFSFAVAAAMPIKTMGKKELLQNQSTVDRLQSLAALLDMTEMLSDAGELE</sequence>
<comment type="caution">
    <text evidence="3">The sequence shown here is derived from an EMBL/GenBank/DDBJ whole genome shotgun (WGS) entry which is preliminary data.</text>
</comment>
<feature type="domain" description="Lon N-terminal" evidence="2">
    <location>
        <begin position="162"/>
        <end position="406"/>
    </location>
</feature>
<protein>
    <recommendedName>
        <fullName evidence="2">Lon N-terminal domain-containing protein</fullName>
    </recommendedName>
</protein>
<dbReference type="EMBL" id="LGRX02034565">
    <property type="protein sequence ID" value="KAK3237495.1"/>
    <property type="molecule type" value="Genomic_DNA"/>
</dbReference>
<dbReference type="InterPro" id="IPR015947">
    <property type="entry name" value="PUA-like_sf"/>
</dbReference>
<evidence type="ECO:0000259" key="2">
    <source>
        <dbReference type="SMART" id="SM00464"/>
    </source>
</evidence>
<accession>A0AAE0BK70</accession>